<dbReference type="EMBL" id="MU157933">
    <property type="protein sequence ID" value="KAF9522817.1"/>
    <property type="molecule type" value="Genomic_DNA"/>
</dbReference>
<proteinExistence type="predicted"/>
<organism evidence="1 2">
    <name type="scientific">Crepidotus variabilis</name>
    <dbReference type="NCBI Taxonomy" id="179855"/>
    <lineage>
        <taxon>Eukaryota</taxon>
        <taxon>Fungi</taxon>
        <taxon>Dikarya</taxon>
        <taxon>Basidiomycota</taxon>
        <taxon>Agaricomycotina</taxon>
        <taxon>Agaricomycetes</taxon>
        <taxon>Agaricomycetidae</taxon>
        <taxon>Agaricales</taxon>
        <taxon>Agaricineae</taxon>
        <taxon>Crepidotaceae</taxon>
        <taxon>Crepidotus</taxon>
    </lineage>
</organism>
<protein>
    <submittedName>
        <fullName evidence="1">Uncharacterized protein</fullName>
    </submittedName>
</protein>
<keyword evidence="2" id="KW-1185">Reference proteome</keyword>
<evidence type="ECO:0000313" key="2">
    <source>
        <dbReference type="Proteomes" id="UP000807306"/>
    </source>
</evidence>
<name>A0A9P6E5B7_9AGAR</name>
<evidence type="ECO:0000313" key="1">
    <source>
        <dbReference type="EMBL" id="KAF9522817.1"/>
    </source>
</evidence>
<sequence length="210" mass="24088">MATSEFQRDRMASQEQLITALWSSQYAPLIKRMNDCVDKMKGFESIDRSCGRVYSSNREIYYSLNLLAQRRDTSALTVHDSKHISLCDVSKPPLTLTRAFSAKRTSLKDNKEEEVLSKMEYAGYLPAPLAAQVRSRSEGLKALNFSLTLTMALNDHSGLFHIANDRKRLEYTDVGRKITIGWMVLYVYSVKPRFLVDLKYTLWLLGLYVL</sequence>
<reference evidence="1" key="1">
    <citation type="submission" date="2020-11" db="EMBL/GenBank/DDBJ databases">
        <authorList>
            <consortium name="DOE Joint Genome Institute"/>
            <person name="Ahrendt S."/>
            <person name="Riley R."/>
            <person name="Andreopoulos W."/>
            <person name="Labutti K."/>
            <person name="Pangilinan J."/>
            <person name="Ruiz-Duenas F.J."/>
            <person name="Barrasa J.M."/>
            <person name="Sanchez-Garcia M."/>
            <person name="Camarero S."/>
            <person name="Miyauchi S."/>
            <person name="Serrano A."/>
            <person name="Linde D."/>
            <person name="Babiker R."/>
            <person name="Drula E."/>
            <person name="Ayuso-Fernandez I."/>
            <person name="Pacheco R."/>
            <person name="Padilla G."/>
            <person name="Ferreira P."/>
            <person name="Barriuso J."/>
            <person name="Kellner H."/>
            <person name="Castanera R."/>
            <person name="Alfaro M."/>
            <person name="Ramirez L."/>
            <person name="Pisabarro A.G."/>
            <person name="Kuo A."/>
            <person name="Tritt A."/>
            <person name="Lipzen A."/>
            <person name="He G."/>
            <person name="Yan M."/>
            <person name="Ng V."/>
            <person name="Cullen D."/>
            <person name="Martin F."/>
            <person name="Rosso M.-N."/>
            <person name="Henrissat B."/>
            <person name="Hibbett D."/>
            <person name="Martinez A.T."/>
            <person name="Grigoriev I.V."/>
        </authorList>
    </citation>
    <scope>NUCLEOTIDE SEQUENCE</scope>
    <source>
        <strain evidence="1">CBS 506.95</strain>
    </source>
</reference>
<dbReference type="Proteomes" id="UP000807306">
    <property type="component" value="Unassembled WGS sequence"/>
</dbReference>
<comment type="caution">
    <text evidence="1">The sequence shown here is derived from an EMBL/GenBank/DDBJ whole genome shotgun (WGS) entry which is preliminary data.</text>
</comment>
<accession>A0A9P6E5B7</accession>
<dbReference type="AlphaFoldDB" id="A0A9P6E5B7"/>
<gene>
    <name evidence="1" type="ORF">CPB83DRAFT_840199</name>
</gene>